<dbReference type="EMBL" id="CAKOFQ010006697">
    <property type="protein sequence ID" value="CAH1961734.1"/>
    <property type="molecule type" value="Genomic_DNA"/>
</dbReference>
<dbReference type="OrthoDB" id="9972904at2759"/>
<dbReference type="PANTHER" id="PTHR19282:SF252">
    <property type="entry name" value="TETRASPANIN"/>
    <property type="match status" value="1"/>
</dbReference>
<evidence type="ECO:0000256" key="4">
    <source>
        <dbReference type="ARBA" id="ARBA00023136"/>
    </source>
</evidence>
<dbReference type="AlphaFoldDB" id="A0A9P0K1F9"/>
<dbReference type="InterPro" id="IPR008952">
    <property type="entry name" value="Tetraspanin_EC2_sf"/>
</dbReference>
<name>A0A9P0K1F9_ACAOB</name>
<evidence type="ECO:0008006" key="8">
    <source>
        <dbReference type="Google" id="ProtNLM"/>
    </source>
</evidence>
<feature type="transmembrane region" description="Helical" evidence="5">
    <location>
        <begin position="88"/>
        <end position="112"/>
    </location>
</feature>
<feature type="transmembrane region" description="Helical" evidence="5">
    <location>
        <begin position="60"/>
        <end position="81"/>
    </location>
</feature>
<dbReference type="Pfam" id="PF00335">
    <property type="entry name" value="Tetraspanin"/>
    <property type="match status" value="1"/>
</dbReference>
<keyword evidence="7" id="KW-1185">Reference proteome</keyword>
<dbReference type="PRINTS" id="PR00259">
    <property type="entry name" value="TMFOUR"/>
</dbReference>
<accession>A0A9P0K1F9</accession>
<protein>
    <recommendedName>
        <fullName evidence="8">Tetraspanin</fullName>
    </recommendedName>
</protein>
<evidence type="ECO:0000313" key="6">
    <source>
        <dbReference type="EMBL" id="CAH1961734.1"/>
    </source>
</evidence>
<feature type="transmembrane region" description="Helical" evidence="5">
    <location>
        <begin position="21"/>
        <end position="40"/>
    </location>
</feature>
<gene>
    <name evidence="6" type="ORF">ACAOBT_LOCUS4317</name>
</gene>
<evidence type="ECO:0000313" key="7">
    <source>
        <dbReference type="Proteomes" id="UP001152888"/>
    </source>
</evidence>
<keyword evidence="3 5" id="KW-1133">Transmembrane helix</keyword>
<evidence type="ECO:0000256" key="5">
    <source>
        <dbReference type="SAM" id="Phobius"/>
    </source>
</evidence>
<evidence type="ECO:0000256" key="3">
    <source>
        <dbReference type="ARBA" id="ARBA00022989"/>
    </source>
</evidence>
<comment type="caution">
    <text evidence="6">The sequence shown here is derived from an EMBL/GenBank/DDBJ whole genome shotgun (WGS) entry which is preliminary data.</text>
</comment>
<keyword evidence="4 5" id="KW-0472">Membrane</keyword>
<keyword evidence="2 5" id="KW-0812">Transmembrane</keyword>
<sequence length="203" mass="22748">MVLQYQQKPPRPLCPLQLNTLATAVMEVSGIAILAIGVWMEIELYKYMEMSTEFSGTAPYVLIGTGSLIILIGSLACCCTVKGQPVLLYIYGAFLAIVFVLEVGAGISIFAYRTKLTEGFDKGLTQAMTNYQLNTPEAQNFDRMQQTLKCCGNHKASDWSDLMPPQSIPLSCCIKENCDTTERDQIYTQYTLYVIWKNHIKMQ</sequence>
<proteinExistence type="predicted"/>
<reference evidence="6" key="1">
    <citation type="submission" date="2022-03" db="EMBL/GenBank/DDBJ databases">
        <authorList>
            <person name="Sayadi A."/>
        </authorList>
    </citation>
    <scope>NUCLEOTIDE SEQUENCE</scope>
</reference>
<comment type="subcellular location">
    <subcellularLocation>
        <location evidence="1">Membrane</location>
        <topology evidence="1">Multi-pass membrane protein</topology>
    </subcellularLocation>
</comment>
<evidence type="ECO:0000256" key="1">
    <source>
        <dbReference type="ARBA" id="ARBA00004141"/>
    </source>
</evidence>
<dbReference type="Gene3D" id="1.10.1450.10">
    <property type="entry name" value="Tetraspanin"/>
    <property type="match status" value="1"/>
</dbReference>
<dbReference type="Proteomes" id="UP001152888">
    <property type="component" value="Unassembled WGS sequence"/>
</dbReference>
<organism evidence="6 7">
    <name type="scientific">Acanthoscelides obtectus</name>
    <name type="common">Bean weevil</name>
    <name type="synonym">Bruchus obtectus</name>
    <dbReference type="NCBI Taxonomy" id="200917"/>
    <lineage>
        <taxon>Eukaryota</taxon>
        <taxon>Metazoa</taxon>
        <taxon>Ecdysozoa</taxon>
        <taxon>Arthropoda</taxon>
        <taxon>Hexapoda</taxon>
        <taxon>Insecta</taxon>
        <taxon>Pterygota</taxon>
        <taxon>Neoptera</taxon>
        <taxon>Endopterygota</taxon>
        <taxon>Coleoptera</taxon>
        <taxon>Polyphaga</taxon>
        <taxon>Cucujiformia</taxon>
        <taxon>Chrysomeloidea</taxon>
        <taxon>Chrysomelidae</taxon>
        <taxon>Bruchinae</taxon>
        <taxon>Bruchini</taxon>
        <taxon>Acanthoscelides</taxon>
    </lineage>
</organism>
<dbReference type="InterPro" id="IPR018499">
    <property type="entry name" value="Tetraspanin/Peripherin"/>
</dbReference>
<dbReference type="GO" id="GO:0005886">
    <property type="term" value="C:plasma membrane"/>
    <property type="evidence" value="ECO:0007669"/>
    <property type="project" value="TreeGrafter"/>
</dbReference>
<dbReference type="PANTHER" id="PTHR19282">
    <property type="entry name" value="TETRASPANIN"/>
    <property type="match status" value="1"/>
</dbReference>
<dbReference type="SUPFAM" id="SSF48652">
    <property type="entry name" value="Tetraspanin"/>
    <property type="match status" value="1"/>
</dbReference>
<evidence type="ECO:0000256" key="2">
    <source>
        <dbReference type="ARBA" id="ARBA00022692"/>
    </source>
</evidence>